<organism evidence="1 2">
    <name type="scientific">Vibrio lentus</name>
    <dbReference type="NCBI Taxonomy" id="136468"/>
    <lineage>
        <taxon>Bacteria</taxon>
        <taxon>Pseudomonadati</taxon>
        <taxon>Pseudomonadota</taxon>
        <taxon>Gammaproteobacteria</taxon>
        <taxon>Vibrionales</taxon>
        <taxon>Vibrionaceae</taxon>
        <taxon>Vibrio</taxon>
    </lineage>
</organism>
<gene>
    <name evidence="1" type="ORF">BCV38_00920</name>
</gene>
<dbReference type="InterPro" id="IPR029044">
    <property type="entry name" value="Nucleotide-diphossugar_trans"/>
</dbReference>
<sequence length="270" mass="31213">MILSVIIPVYKKSFLSESKTIVTLCEMLNVVRPSIKVKIHVWNNGPCLVVNNIPFNIYFDLDVVQSTKNCSLAMVYNTVIEKNSNSDCYLILDDDTEITSQFLDEVIRFIMYRNDILAVPTIACADRIVSPVYESLIRRIYTGTLNSSNFRAIGSGLVIPSSVIKTFIHRPFDENLTLYGIDTKFCYDYRELFNEFYVLRTTLNHDVAGFKVLPLDNFKFREINLAKAMLYIILNCKGVRALYFFRIIKVVFKYVLRAKDLDILRGLFTR</sequence>
<reference evidence="1 2" key="1">
    <citation type="journal article" date="2018" name="Nature">
        <title>A major lineage of non-tailed dsDNA viruses as unrecognized killers of marine bacteria.</title>
        <authorList>
            <person name="Kauffman K.M."/>
            <person name="Hussain F.A."/>
            <person name="Yang J."/>
            <person name="Arevalo P."/>
            <person name="Brown J.M."/>
            <person name="Chang W.K."/>
            <person name="VanInsberghe D."/>
            <person name="Elsherbini J."/>
            <person name="Sharma R.S."/>
            <person name="Cutler M.B."/>
            <person name="Kelly L."/>
            <person name="Polz M.F."/>
        </authorList>
    </citation>
    <scope>NUCLEOTIDE SEQUENCE [LARGE SCALE GENOMIC DNA]</scope>
    <source>
        <strain evidence="1 2">10N.286.55.E1</strain>
    </source>
</reference>
<dbReference type="SUPFAM" id="SSF53448">
    <property type="entry name" value="Nucleotide-diphospho-sugar transferases"/>
    <property type="match status" value="1"/>
</dbReference>
<comment type="caution">
    <text evidence="1">The sequence shown here is derived from an EMBL/GenBank/DDBJ whole genome shotgun (WGS) entry which is preliminary data.</text>
</comment>
<proteinExistence type="predicted"/>
<dbReference type="GeneID" id="69650394"/>
<keyword evidence="2" id="KW-1185">Reference proteome</keyword>
<accession>A0AA44VX28</accession>
<dbReference type="Gene3D" id="3.90.550.10">
    <property type="entry name" value="Spore Coat Polysaccharide Biosynthesis Protein SpsA, Chain A"/>
    <property type="match status" value="1"/>
</dbReference>
<evidence type="ECO:0008006" key="3">
    <source>
        <dbReference type="Google" id="ProtNLM"/>
    </source>
</evidence>
<dbReference type="RefSeq" id="WP_102297892.1">
    <property type="nucleotide sequence ID" value="NZ_JAAHTI010000003.1"/>
</dbReference>
<name>A0AA44VX28_9VIBR</name>
<dbReference type="AlphaFoldDB" id="A0AA44VX28"/>
<evidence type="ECO:0000313" key="1">
    <source>
        <dbReference type="EMBL" id="PME33349.1"/>
    </source>
</evidence>
<protein>
    <recommendedName>
        <fullName evidence="3">Glycosyltransferase 2-like domain-containing protein</fullName>
    </recommendedName>
</protein>
<dbReference type="EMBL" id="MCSB01000001">
    <property type="protein sequence ID" value="PME33349.1"/>
    <property type="molecule type" value="Genomic_DNA"/>
</dbReference>
<evidence type="ECO:0000313" key="2">
    <source>
        <dbReference type="Proteomes" id="UP000239763"/>
    </source>
</evidence>
<dbReference type="Proteomes" id="UP000239763">
    <property type="component" value="Unassembled WGS sequence"/>
</dbReference>